<feature type="repeat" description="ANK" evidence="3">
    <location>
        <begin position="127"/>
        <end position="159"/>
    </location>
</feature>
<dbReference type="PANTHER" id="PTHR24171">
    <property type="entry name" value="ANKYRIN REPEAT DOMAIN-CONTAINING PROTEIN 39-RELATED"/>
    <property type="match status" value="1"/>
</dbReference>
<sequence length="224" mass="26185">MQNKQDNQEQQQQQQMEDKFQQLEFTKEEEQKLKEEIEEQQSQQGDCYESNEEFFLDSVRLGDIEDVKDVMKDNIDVAWFDKNLNNALHMIAGNGHIELFNIIFDYIKQNNWEQEKINKFINQQNADGQTPVHFGTICGQKEIVQLLCEKGANCNVTNQVGNTPIEEALALEQYEIGEILAKYTKEDLEKYQNVENYQVQASKQDTEEMVEEEQKANNQDSSKN</sequence>
<evidence type="ECO:0000313" key="5">
    <source>
        <dbReference type="EMBL" id="KRX05420.1"/>
    </source>
</evidence>
<dbReference type="InterPro" id="IPR036770">
    <property type="entry name" value="Ankyrin_rpt-contain_sf"/>
</dbReference>
<dbReference type="SUPFAM" id="SSF48403">
    <property type="entry name" value="Ankyrin repeat"/>
    <property type="match status" value="1"/>
</dbReference>
<keyword evidence="6" id="KW-1185">Reference proteome</keyword>
<dbReference type="PROSITE" id="PS50088">
    <property type="entry name" value="ANK_REPEAT"/>
    <property type="match status" value="1"/>
</dbReference>
<feature type="compositionally biased region" description="Basic and acidic residues" evidence="4">
    <location>
        <begin position="16"/>
        <end position="35"/>
    </location>
</feature>
<dbReference type="InParanoid" id="A0A0V0QT06"/>
<dbReference type="GO" id="GO:0004842">
    <property type="term" value="F:ubiquitin-protein transferase activity"/>
    <property type="evidence" value="ECO:0007669"/>
    <property type="project" value="TreeGrafter"/>
</dbReference>
<dbReference type="Proteomes" id="UP000054937">
    <property type="component" value="Unassembled WGS sequence"/>
</dbReference>
<dbReference type="PANTHER" id="PTHR24171:SF8">
    <property type="entry name" value="BRCA1-ASSOCIATED RING DOMAIN PROTEIN 1"/>
    <property type="match status" value="1"/>
</dbReference>
<protein>
    <submittedName>
        <fullName evidence="5">Ankyrin repeat-containing domain</fullName>
    </submittedName>
</protein>
<feature type="region of interest" description="Disordered" evidence="4">
    <location>
        <begin position="199"/>
        <end position="224"/>
    </location>
</feature>
<evidence type="ECO:0000256" key="3">
    <source>
        <dbReference type="PROSITE-ProRule" id="PRU00023"/>
    </source>
</evidence>
<dbReference type="EMBL" id="LDAU01000108">
    <property type="protein sequence ID" value="KRX05420.1"/>
    <property type="molecule type" value="Genomic_DNA"/>
</dbReference>
<dbReference type="OrthoDB" id="428624at2759"/>
<dbReference type="PROSITE" id="PS50297">
    <property type="entry name" value="ANK_REP_REGION"/>
    <property type="match status" value="1"/>
</dbReference>
<proteinExistence type="predicted"/>
<evidence type="ECO:0000256" key="1">
    <source>
        <dbReference type="ARBA" id="ARBA00022737"/>
    </source>
</evidence>
<keyword evidence="1" id="KW-0677">Repeat</keyword>
<organism evidence="5 6">
    <name type="scientific">Pseudocohnilembus persalinus</name>
    <name type="common">Ciliate</name>
    <dbReference type="NCBI Taxonomy" id="266149"/>
    <lineage>
        <taxon>Eukaryota</taxon>
        <taxon>Sar</taxon>
        <taxon>Alveolata</taxon>
        <taxon>Ciliophora</taxon>
        <taxon>Intramacronucleata</taxon>
        <taxon>Oligohymenophorea</taxon>
        <taxon>Scuticociliatia</taxon>
        <taxon>Philasterida</taxon>
        <taxon>Pseudocohnilembidae</taxon>
        <taxon>Pseudocohnilembus</taxon>
    </lineage>
</organism>
<dbReference type="SMART" id="SM00248">
    <property type="entry name" value="ANK"/>
    <property type="match status" value="2"/>
</dbReference>
<dbReference type="OMA" id="WAVFNNQ"/>
<dbReference type="Gene3D" id="1.25.40.20">
    <property type="entry name" value="Ankyrin repeat-containing domain"/>
    <property type="match status" value="1"/>
</dbReference>
<accession>A0A0V0QT06</accession>
<comment type="caution">
    <text evidence="5">The sequence shown here is derived from an EMBL/GenBank/DDBJ whole genome shotgun (WGS) entry which is preliminary data.</text>
</comment>
<feature type="compositionally biased region" description="Low complexity" evidence="4">
    <location>
        <begin position="1"/>
        <end position="15"/>
    </location>
</feature>
<gene>
    <name evidence="5" type="ORF">PPERSA_05529</name>
</gene>
<dbReference type="InterPro" id="IPR002110">
    <property type="entry name" value="Ankyrin_rpt"/>
</dbReference>
<feature type="region of interest" description="Disordered" evidence="4">
    <location>
        <begin position="1"/>
        <end position="46"/>
    </location>
</feature>
<dbReference type="AlphaFoldDB" id="A0A0V0QT06"/>
<keyword evidence="2 3" id="KW-0040">ANK repeat</keyword>
<reference evidence="5 6" key="1">
    <citation type="journal article" date="2015" name="Sci. Rep.">
        <title>Genome of the facultative scuticociliatosis pathogen Pseudocohnilembus persalinus provides insight into its virulence through horizontal gene transfer.</title>
        <authorList>
            <person name="Xiong J."/>
            <person name="Wang G."/>
            <person name="Cheng J."/>
            <person name="Tian M."/>
            <person name="Pan X."/>
            <person name="Warren A."/>
            <person name="Jiang C."/>
            <person name="Yuan D."/>
            <person name="Miao W."/>
        </authorList>
    </citation>
    <scope>NUCLEOTIDE SEQUENCE [LARGE SCALE GENOMIC DNA]</scope>
    <source>
        <strain evidence="5">36N120E</strain>
    </source>
</reference>
<name>A0A0V0QT06_PSEPJ</name>
<evidence type="ECO:0000256" key="2">
    <source>
        <dbReference type="ARBA" id="ARBA00023043"/>
    </source>
</evidence>
<evidence type="ECO:0000256" key="4">
    <source>
        <dbReference type="SAM" id="MobiDB-lite"/>
    </source>
</evidence>
<dbReference type="Pfam" id="PF12796">
    <property type="entry name" value="Ank_2"/>
    <property type="match status" value="1"/>
</dbReference>
<evidence type="ECO:0000313" key="6">
    <source>
        <dbReference type="Proteomes" id="UP000054937"/>
    </source>
</evidence>
<dbReference type="GO" id="GO:0085020">
    <property type="term" value="P:protein K6-linked ubiquitination"/>
    <property type="evidence" value="ECO:0007669"/>
    <property type="project" value="TreeGrafter"/>
</dbReference>